<evidence type="ECO:0000313" key="10">
    <source>
        <dbReference type="EMBL" id="OUL57487.1"/>
    </source>
</evidence>
<comment type="similarity">
    <text evidence="2 8">Belongs to the MreD family.</text>
</comment>
<dbReference type="Pfam" id="PF04093">
    <property type="entry name" value="MreD"/>
    <property type="match status" value="1"/>
</dbReference>
<evidence type="ECO:0000313" key="11">
    <source>
        <dbReference type="Proteomes" id="UP000194841"/>
    </source>
</evidence>
<dbReference type="EMBL" id="MWPV01000003">
    <property type="protein sequence ID" value="OUL57487.1"/>
    <property type="molecule type" value="Genomic_DNA"/>
</dbReference>
<dbReference type="RefSeq" id="WP_086744069.1">
    <property type="nucleotide sequence ID" value="NZ_MWPV01000003.1"/>
</dbReference>
<dbReference type="PANTHER" id="PTHR37484">
    <property type="entry name" value="ROD SHAPE-DETERMINING PROTEIN MRED"/>
    <property type="match status" value="1"/>
</dbReference>
<dbReference type="Proteomes" id="UP000194841">
    <property type="component" value="Unassembled WGS sequence"/>
</dbReference>
<dbReference type="GO" id="GO:0008360">
    <property type="term" value="P:regulation of cell shape"/>
    <property type="evidence" value="ECO:0007669"/>
    <property type="project" value="UniProtKB-UniRule"/>
</dbReference>
<keyword evidence="3 8" id="KW-1003">Cell membrane</keyword>
<evidence type="ECO:0000256" key="6">
    <source>
        <dbReference type="ARBA" id="ARBA00022989"/>
    </source>
</evidence>
<reference evidence="10 11" key="1">
    <citation type="submission" date="2017-02" db="EMBL/GenBank/DDBJ databases">
        <title>Pseudoalteromonas ulvae TC14 Genome.</title>
        <authorList>
            <person name="Molmeret M."/>
        </authorList>
    </citation>
    <scope>NUCLEOTIDE SEQUENCE [LARGE SCALE GENOMIC DNA]</scope>
    <source>
        <strain evidence="10">TC14</strain>
    </source>
</reference>
<evidence type="ECO:0000256" key="9">
    <source>
        <dbReference type="SAM" id="Phobius"/>
    </source>
</evidence>
<evidence type="ECO:0000256" key="5">
    <source>
        <dbReference type="ARBA" id="ARBA00022960"/>
    </source>
</evidence>
<dbReference type="GO" id="GO:0005886">
    <property type="term" value="C:plasma membrane"/>
    <property type="evidence" value="ECO:0007669"/>
    <property type="project" value="UniProtKB-SubCell"/>
</dbReference>
<comment type="function">
    <text evidence="8">Involved in formation of the rod shape of the cell. May also contribute to regulation of formation of penicillin-binding proteins.</text>
</comment>
<keyword evidence="8" id="KW-0997">Cell inner membrane</keyword>
<dbReference type="PANTHER" id="PTHR37484:SF1">
    <property type="entry name" value="ROD SHAPE-DETERMINING PROTEIN MRED"/>
    <property type="match status" value="1"/>
</dbReference>
<dbReference type="AlphaFoldDB" id="A0A244CPD5"/>
<comment type="caution">
    <text evidence="10">The sequence shown here is derived from an EMBL/GenBank/DDBJ whole genome shotgun (WGS) entry which is preliminary data.</text>
</comment>
<organism evidence="10 11">
    <name type="scientific">Pseudoalteromonas ulvae</name>
    <dbReference type="NCBI Taxonomy" id="107327"/>
    <lineage>
        <taxon>Bacteria</taxon>
        <taxon>Pseudomonadati</taxon>
        <taxon>Pseudomonadota</taxon>
        <taxon>Gammaproteobacteria</taxon>
        <taxon>Alteromonadales</taxon>
        <taxon>Pseudoalteromonadaceae</taxon>
        <taxon>Pseudoalteromonas</taxon>
    </lineage>
</organism>
<proteinExistence type="inferred from homology"/>
<feature type="transmembrane region" description="Helical" evidence="9">
    <location>
        <begin position="131"/>
        <end position="149"/>
    </location>
</feature>
<dbReference type="NCBIfam" id="TIGR03426">
    <property type="entry name" value="shape_MreD"/>
    <property type="match status" value="1"/>
</dbReference>
<feature type="transmembrane region" description="Helical" evidence="9">
    <location>
        <begin position="71"/>
        <end position="89"/>
    </location>
</feature>
<keyword evidence="4 9" id="KW-0812">Transmembrane</keyword>
<evidence type="ECO:0000256" key="2">
    <source>
        <dbReference type="ARBA" id="ARBA00007776"/>
    </source>
</evidence>
<dbReference type="InterPro" id="IPR007227">
    <property type="entry name" value="Cell_shape_determining_MreD"/>
</dbReference>
<feature type="transmembrane region" description="Helical" evidence="9">
    <location>
        <begin position="101"/>
        <end position="119"/>
    </location>
</feature>
<keyword evidence="7 8" id="KW-0472">Membrane</keyword>
<keyword evidence="5 8" id="KW-0133">Cell shape</keyword>
<dbReference type="InterPro" id="IPR026034">
    <property type="entry name" value="MreD_proteobac"/>
</dbReference>
<comment type="subcellular location">
    <subcellularLocation>
        <location evidence="8">Cell inner membrane</location>
    </subcellularLocation>
    <subcellularLocation>
        <location evidence="1">Cell membrane</location>
        <topology evidence="1">Multi-pass membrane protein</topology>
    </subcellularLocation>
</comment>
<dbReference type="OrthoDB" id="6647425at2"/>
<evidence type="ECO:0000256" key="3">
    <source>
        <dbReference type="ARBA" id="ARBA00022475"/>
    </source>
</evidence>
<keyword evidence="11" id="KW-1185">Reference proteome</keyword>
<dbReference type="PIRSF" id="PIRSF018472">
    <property type="entry name" value="MreD_proteobac"/>
    <property type="match status" value="1"/>
</dbReference>
<accession>A0A244CPD5</accession>
<gene>
    <name evidence="10" type="ORF">B1199_10445</name>
</gene>
<protein>
    <recommendedName>
        <fullName evidence="8">Rod shape-determining protein MreD</fullName>
    </recommendedName>
</protein>
<name>A0A244CPD5_PSEDV</name>
<evidence type="ECO:0000256" key="7">
    <source>
        <dbReference type="ARBA" id="ARBA00023136"/>
    </source>
</evidence>
<feature type="transmembrane region" description="Helical" evidence="9">
    <location>
        <begin position="35"/>
        <end position="59"/>
    </location>
</feature>
<keyword evidence="6 9" id="KW-1133">Transmembrane helix</keyword>
<evidence type="ECO:0000256" key="4">
    <source>
        <dbReference type="ARBA" id="ARBA00022692"/>
    </source>
</evidence>
<feature type="transmembrane region" description="Helical" evidence="9">
    <location>
        <begin position="6"/>
        <end position="28"/>
    </location>
</feature>
<sequence length="159" mass="18698">MTSRHIWLISFSIFSALVMALVPLPIAIEAFRPDWVLLVLMYWSIALPHRVNIGVAWLTGLLMDLALGSPLGVHSLAYSISIYITASNYQKIRNFSVWQQAFLIALFLALYHLIQFWLSHFLIDIYFLPQYLWPVLTGALCWPWIFLLLRKYRRNFRIR</sequence>
<evidence type="ECO:0000256" key="1">
    <source>
        <dbReference type="ARBA" id="ARBA00004651"/>
    </source>
</evidence>
<evidence type="ECO:0000256" key="8">
    <source>
        <dbReference type="PIRNR" id="PIRNR018472"/>
    </source>
</evidence>